<evidence type="ECO:0000256" key="2">
    <source>
        <dbReference type="ARBA" id="ARBA00022692"/>
    </source>
</evidence>
<dbReference type="Pfam" id="PF08263">
    <property type="entry name" value="LRRNT_2"/>
    <property type="match status" value="1"/>
</dbReference>
<dbReference type="InterPro" id="IPR053211">
    <property type="entry name" value="DNA_repair-toleration"/>
</dbReference>
<evidence type="ECO:0000256" key="1">
    <source>
        <dbReference type="ARBA" id="ARBA00022614"/>
    </source>
</evidence>
<keyword evidence="11" id="KW-1185">Reference proteome</keyword>
<feature type="transmembrane region" description="Helical" evidence="7">
    <location>
        <begin position="979"/>
        <end position="1004"/>
    </location>
</feature>
<dbReference type="InterPro" id="IPR003591">
    <property type="entry name" value="Leu-rich_rpt_typical-subtyp"/>
</dbReference>
<dbReference type="Pfam" id="PF13855">
    <property type="entry name" value="LRR_8"/>
    <property type="match status" value="2"/>
</dbReference>
<dbReference type="InterPro" id="IPR001611">
    <property type="entry name" value="Leu-rich_rpt"/>
</dbReference>
<evidence type="ECO:0000256" key="4">
    <source>
        <dbReference type="ARBA" id="ARBA00022737"/>
    </source>
</evidence>
<dbReference type="EMBL" id="JBBPBM010000021">
    <property type="protein sequence ID" value="KAK8549019.1"/>
    <property type="molecule type" value="Genomic_DNA"/>
</dbReference>
<evidence type="ECO:0000259" key="9">
    <source>
        <dbReference type="Pfam" id="PF08263"/>
    </source>
</evidence>
<reference evidence="10 11" key="1">
    <citation type="journal article" date="2024" name="G3 (Bethesda)">
        <title>Genome assembly of Hibiscus sabdariffa L. provides insights into metabolisms of medicinal natural products.</title>
        <authorList>
            <person name="Kim T."/>
        </authorList>
    </citation>
    <scope>NUCLEOTIDE SEQUENCE [LARGE SCALE GENOMIC DNA]</scope>
    <source>
        <strain evidence="10">TK-2024</strain>
        <tissue evidence="10">Old leaves</tissue>
    </source>
</reference>
<dbReference type="PROSITE" id="PS51450">
    <property type="entry name" value="LRR"/>
    <property type="match status" value="1"/>
</dbReference>
<dbReference type="Pfam" id="PF00560">
    <property type="entry name" value="LRR_1"/>
    <property type="match status" value="7"/>
</dbReference>
<dbReference type="SUPFAM" id="SSF52058">
    <property type="entry name" value="L domain-like"/>
    <property type="match status" value="3"/>
</dbReference>
<keyword evidence="2 7" id="KW-0812">Transmembrane</keyword>
<feature type="signal peptide" evidence="8">
    <location>
        <begin position="1"/>
        <end position="24"/>
    </location>
</feature>
<dbReference type="PRINTS" id="PR00019">
    <property type="entry name" value="LEURICHRPT"/>
</dbReference>
<dbReference type="Gene3D" id="3.80.10.10">
    <property type="entry name" value="Ribonuclease Inhibitor"/>
    <property type="match status" value="3"/>
</dbReference>
<evidence type="ECO:0000256" key="3">
    <source>
        <dbReference type="ARBA" id="ARBA00022729"/>
    </source>
</evidence>
<dbReference type="InterPro" id="IPR013210">
    <property type="entry name" value="LRR_N_plant-typ"/>
</dbReference>
<dbReference type="InterPro" id="IPR032675">
    <property type="entry name" value="LRR_dom_sf"/>
</dbReference>
<feature type="domain" description="Leucine-rich repeat-containing N-terminal plant-type" evidence="9">
    <location>
        <begin position="26"/>
        <end position="64"/>
    </location>
</feature>
<evidence type="ECO:0000313" key="10">
    <source>
        <dbReference type="EMBL" id="KAK8549019.1"/>
    </source>
</evidence>
<gene>
    <name evidence="10" type="ORF">V6N12_061919</name>
</gene>
<dbReference type="Proteomes" id="UP001472677">
    <property type="component" value="Unassembled WGS sequence"/>
</dbReference>
<keyword evidence="6 7" id="KW-0472">Membrane</keyword>
<keyword evidence="4" id="KW-0677">Repeat</keyword>
<keyword evidence="3 8" id="KW-0732">Signal</keyword>
<name>A0ABR2E1V1_9ROSI</name>
<feature type="chain" id="PRO_5045201227" description="Leucine-rich repeat-containing N-terminal plant-type domain-containing protein" evidence="8">
    <location>
        <begin position="25"/>
        <end position="1025"/>
    </location>
</feature>
<protein>
    <recommendedName>
        <fullName evidence="9">Leucine-rich repeat-containing N-terminal plant-type domain-containing protein</fullName>
    </recommendedName>
</protein>
<evidence type="ECO:0000256" key="6">
    <source>
        <dbReference type="ARBA" id="ARBA00023136"/>
    </source>
</evidence>
<organism evidence="10 11">
    <name type="scientific">Hibiscus sabdariffa</name>
    <name type="common">roselle</name>
    <dbReference type="NCBI Taxonomy" id="183260"/>
    <lineage>
        <taxon>Eukaryota</taxon>
        <taxon>Viridiplantae</taxon>
        <taxon>Streptophyta</taxon>
        <taxon>Embryophyta</taxon>
        <taxon>Tracheophyta</taxon>
        <taxon>Spermatophyta</taxon>
        <taxon>Magnoliopsida</taxon>
        <taxon>eudicotyledons</taxon>
        <taxon>Gunneridae</taxon>
        <taxon>Pentapetalae</taxon>
        <taxon>rosids</taxon>
        <taxon>malvids</taxon>
        <taxon>Malvales</taxon>
        <taxon>Malvaceae</taxon>
        <taxon>Malvoideae</taxon>
        <taxon>Hibiscus</taxon>
    </lineage>
</organism>
<accession>A0ABR2E1V1</accession>
<evidence type="ECO:0000256" key="5">
    <source>
        <dbReference type="ARBA" id="ARBA00022989"/>
    </source>
</evidence>
<keyword evidence="5 7" id="KW-1133">Transmembrane helix</keyword>
<sequence>MKFIIMTTFIFLLFISSGLLVTNACHQQEREALMSFKSNMADPSNRLSSWKGHNCCSWDGINCSDTCHVTVIDLRNPKPDSLFLDMSSQLVSTSDAPSTALIGTLPASLFSLTHLTYLDLSFNNFSFSKIPLGFSNLSALTYLNLSNAMFKDSITAQLSNLTSLVELDLSCSSLIRDYSSAYYSLASTVTTHSGYSYSYINGGRLYASNLNWLQGLKNLRKLELSGVDLSEVSQSILWAKSISNLSKLRFLDLSNCRISGEIPVEHLLILTRLSELYMRFNIFTTKIPSKLANLTYLRVLDLTRSNLQGHVPYLPQVKKLLLGNNSDLMVDLHSMFTVPWPRLEWIDISSTRVIGSIPPSIGNITSLVTFIAYDSFIHGQIPTSMMNLTRLENLFLHMNHMDGEISSAVSNLKSLQFLSLMYNFFYGLIPDTICTISSLRYLSLIDNSFTGNLPDCIGQLHNLRYLLVSYNNMSGSIPSLSSFFQNSTPYMLDLGHSGLTVKIDQQPFPPIFQQVLSLDSCNIGGEIPDFISSLSKLEYLSLSNNNLSGIIPAWLFNLPNLGHLDLSFNRLQGHIPPSIKLKSFFMQTLLVLRNNLLQGSIPRRLENIRALDLSANNFTGSIPAEVGQGNIRHLALAENELFGRIPFSLCQEKSELLVLDLSNNNLFGTIPTSFRNCRSLVYLNLGSNNLNGGIPSELQDARGLRFLGISRNQFDGPFPPVVHELENIMVIDMGNNRFSGNIPQFIGELKDLRILLLEFNLFNGSIPEEINALENLQFIGFSNNQLSGPLPEMLSGLKTIINRPRDGDLLGFFISQIFVGVEVNMVAKGLLLHFDIVRTYDNGMDLSCNNLTGNIPSELGLLQGLYALNLSHNRLSGNIPSAIGNMSLLESLDLAYNNLSGEIPVSLTLLDPLSTLSLAYNNLSGKIPTSPHFDTLSRDGLAYIGNKFLCGAPDGMDCVSEDFPPPVSSDRREDQFRDWRLLVAIVFAGYVVGFWGLFGVVHLVNEKWRKAYWATVDGIVDRIIR</sequence>
<dbReference type="PANTHER" id="PTHR48060">
    <property type="entry name" value="DNA DAMAGE-REPAIR/TOLERATION PROTEIN DRT100"/>
    <property type="match status" value="1"/>
</dbReference>
<dbReference type="SMART" id="SM00369">
    <property type="entry name" value="LRR_TYP"/>
    <property type="match status" value="9"/>
</dbReference>
<evidence type="ECO:0000313" key="11">
    <source>
        <dbReference type="Proteomes" id="UP001472677"/>
    </source>
</evidence>
<comment type="caution">
    <text evidence="10">The sequence shown here is derived from an EMBL/GenBank/DDBJ whole genome shotgun (WGS) entry which is preliminary data.</text>
</comment>
<dbReference type="PANTHER" id="PTHR48060:SF21">
    <property type="entry name" value="L DOMAIN-LIKE PROTEIN"/>
    <property type="match status" value="1"/>
</dbReference>
<evidence type="ECO:0000256" key="8">
    <source>
        <dbReference type="SAM" id="SignalP"/>
    </source>
</evidence>
<proteinExistence type="predicted"/>
<keyword evidence="1" id="KW-0433">Leucine-rich repeat</keyword>
<evidence type="ECO:0000256" key="7">
    <source>
        <dbReference type="SAM" id="Phobius"/>
    </source>
</evidence>